<reference evidence="1 2" key="1">
    <citation type="journal article" date="2014" name="Antonie Van Leeuwenhoek">
        <title>Hyphomonas beringensis sp. nov. and Hyphomonas chukchiensis sp. nov., isolated from surface seawater of the Bering Sea and Chukchi Sea.</title>
        <authorList>
            <person name="Li C."/>
            <person name="Lai Q."/>
            <person name="Li G."/>
            <person name="Dong C."/>
            <person name="Wang J."/>
            <person name="Liao Y."/>
            <person name="Shao Z."/>
        </authorList>
    </citation>
    <scope>NUCLEOTIDE SEQUENCE [LARGE SCALE GENOMIC DNA]</scope>
    <source>
        <strain evidence="1 2">PS728</strain>
    </source>
</reference>
<proteinExistence type="predicted"/>
<evidence type="ECO:0000313" key="2">
    <source>
        <dbReference type="Proteomes" id="UP000027100"/>
    </source>
</evidence>
<dbReference type="Proteomes" id="UP000027100">
    <property type="component" value="Unassembled WGS sequence"/>
</dbReference>
<gene>
    <name evidence="1" type="ORF">HPO_17480</name>
</gene>
<keyword evidence="2" id="KW-1185">Reference proteome</keyword>
<dbReference type="RefSeq" id="WP_035601747.1">
    <property type="nucleotide sequence ID" value="NZ_ARYM01000029.1"/>
</dbReference>
<protein>
    <submittedName>
        <fullName evidence="1">Uncharacterized protein</fullName>
    </submittedName>
</protein>
<name>A0A062VC70_9PROT</name>
<organism evidence="1 2">
    <name type="scientific">Hyphomonas polymorpha PS728</name>
    <dbReference type="NCBI Taxonomy" id="1280954"/>
    <lineage>
        <taxon>Bacteria</taxon>
        <taxon>Pseudomonadati</taxon>
        <taxon>Pseudomonadota</taxon>
        <taxon>Alphaproteobacteria</taxon>
        <taxon>Hyphomonadales</taxon>
        <taxon>Hyphomonadaceae</taxon>
        <taxon>Hyphomonas</taxon>
    </lineage>
</organism>
<sequence length="110" mass="12355">MSDKPQSMFPAEWMPQYDNNGKVVCYAVPPDFAEAIRALSASRQRGPSRSARNLEIIEKAKRAVASGECASMRAAIEKCSPDEVSYEGNPVYVAVYRAYFRYATKPQKKR</sequence>
<comment type="caution">
    <text evidence="1">The sequence shown here is derived from an EMBL/GenBank/DDBJ whole genome shotgun (WGS) entry which is preliminary data.</text>
</comment>
<evidence type="ECO:0000313" key="1">
    <source>
        <dbReference type="EMBL" id="KCZ96963.1"/>
    </source>
</evidence>
<dbReference type="AlphaFoldDB" id="A0A062VC70"/>
<accession>A0A062VC70</accession>
<dbReference type="EMBL" id="ARYM01000029">
    <property type="protein sequence ID" value="KCZ96963.1"/>
    <property type="molecule type" value="Genomic_DNA"/>
</dbReference>
<dbReference type="STRING" id="1280954.HPO_17480"/>